<dbReference type="Pfam" id="PF24815">
    <property type="entry name" value="HMG_WDHD1"/>
    <property type="match status" value="1"/>
</dbReference>
<dbReference type="InterPro" id="IPR036910">
    <property type="entry name" value="HMG_box_dom_sf"/>
</dbReference>
<evidence type="ECO:0000256" key="7">
    <source>
        <dbReference type="ARBA" id="ARBA00069769"/>
    </source>
</evidence>
<feature type="compositionally biased region" description="Basic and acidic residues" evidence="10">
    <location>
        <begin position="42"/>
        <end position="53"/>
    </location>
</feature>
<protein>
    <recommendedName>
        <fullName evidence="7">WD repeat and HMG-box DNA-binding protein 1</fullName>
    </recommendedName>
    <alternativeName>
        <fullName evidence="8">Acidic nucleoplasmic DNA-binding protein 1</fullName>
    </alternativeName>
</protein>
<dbReference type="OrthoDB" id="427368at2759"/>
<dbReference type="GO" id="GO:0003677">
    <property type="term" value="F:DNA binding"/>
    <property type="evidence" value="ECO:0007669"/>
    <property type="project" value="UniProtKB-UniRule"/>
</dbReference>
<sequence length="112" mass="12803">RPKTGFQTWLEENRANILTDNPDLDEAEVIKEGMNRFRMLSSEERMVWTEKAKGGAVSDSTDDKKRKRPAADEDEVKKNQEQESEDSNLSKKPKPLDQSTNARLSAFAFKQS</sequence>
<evidence type="ECO:0000256" key="2">
    <source>
        <dbReference type="ARBA" id="ARBA00022574"/>
    </source>
</evidence>
<dbReference type="InterPro" id="IPR055339">
    <property type="entry name" value="HMG-box_WDHD1"/>
</dbReference>
<evidence type="ECO:0000256" key="5">
    <source>
        <dbReference type="ARBA" id="ARBA00023242"/>
    </source>
</evidence>
<gene>
    <name evidence="12" type="primary">Wdhd1_0</name>
    <name evidence="12" type="ORF">ATLROG_R02436</name>
</gene>
<keyword evidence="4 9" id="KW-0238">DNA-binding</keyword>
<dbReference type="SMART" id="SM00398">
    <property type="entry name" value="HMG"/>
    <property type="match status" value="1"/>
</dbReference>
<feature type="non-terminal residue" evidence="12">
    <location>
        <position position="1"/>
    </location>
</feature>
<dbReference type="InterPro" id="IPR009071">
    <property type="entry name" value="HMG_box_dom"/>
</dbReference>
<comment type="subcellular location">
    <subcellularLocation>
        <location evidence="1">Nucleus</location>
        <location evidence="1">Nucleoplasm</location>
    </subcellularLocation>
</comment>
<feature type="non-terminal residue" evidence="12">
    <location>
        <position position="112"/>
    </location>
</feature>
<evidence type="ECO:0000256" key="4">
    <source>
        <dbReference type="ARBA" id="ARBA00023125"/>
    </source>
</evidence>
<evidence type="ECO:0000256" key="8">
    <source>
        <dbReference type="ARBA" id="ARBA00080131"/>
    </source>
</evidence>
<dbReference type="GO" id="GO:0006261">
    <property type="term" value="P:DNA-templated DNA replication"/>
    <property type="evidence" value="ECO:0007669"/>
    <property type="project" value="InterPro"/>
</dbReference>
<accession>A0A7L3WCK2</accession>
<feature type="compositionally biased region" description="Basic and acidic residues" evidence="10">
    <location>
        <begin position="61"/>
        <end position="81"/>
    </location>
</feature>
<feature type="DNA-binding region" description="HMG box" evidence="9">
    <location>
        <begin position="1"/>
        <end position="53"/>
    </location>
</feature>
<evidence type="ECO:0000256" key="6">
    <source>
        <dbReference type="ARBA" id="ARBA00056293"/>
    </source>
</evidence>
<comment type="caution">
    <text evidence="12">The sequence shown here is derived from an EMBL/GenBank/DDBJ whole genome shotgun (WGS) entry which is preliminary data.</text>
</comment>
<dbReference type="CDD" id="cd21993">
    <property type="entry name" value="HMG-box_WDHD1"/>
    <property type="match status" value="1"/>
</dbReference>
<name>A0A7L3WCK2_9GRUI</name>
<dbReference type="AlphaFoldDB" id="A0A7L3WCK2"/>
<dbReference type="Proteomes" id="UP000518911">
    <property type="component" value="Unassembled WGS sequence"/>
</dbReference>
<keyword evidence="5 9" id="KW-0539">Nucleus</keyword>
<organism evidence="12 13">
    <name type="scientific">Atlantisia rogersi</name>
    <name type="common">Inaccessible Island rail</name>
    <dbReference type="NCBI Taxonomy" id="2478892"/>
    <lineage>
        <taxon>Eukaryota</taxon>
        <taxon>Metazoa</taxon>
        <taxon>Chordata</taxon>
        <taxon>Craniata</taxon>
        <taxon>Vertebrata</taxon>
        <taxon>Euteleostomi</taxon>
        <taxon>Archelosauria</taxon>
        <taxon>Archosauria</taxon>
        <taxon>Dinosauria</taxon>
        <taxon>Saurischia</taxon>
        <taxon>Theropoda</taxon>
        <taxon>Coelurosauria</taxon>
        <taxon>Aves</taxon>
        <taxon>Neognathae</taxon>
        <taxon>Neoaves</taxon>
        <taxon>Gruiformes</taxon>
        <taxon>Rallidae</taxon>
        <taxon>Atlantisia</taxon>
    </lineage>
</organism>
<proteinExistence type="predicted"/>
<feature type="domain" description="HMG box" evidence="11">
    <location>
        <begin position="1"/>
        <end position="53"/>
    </location>
</feature>
<reference evidence="12 13" key="1">
    <citation type="submission" date="2019-09" db="EMBL/GenBank/DDBJ databases">
        <title>Bird 10,000 Genomes (B10K) Project - Family phase.</title>
        <authorList>
            <person name="Zhang G."/>
        </authorList>
    </citation>
    <scope>NUCLEOTIDE SEQUENCE [LARGE SCALE GENOMIC DNA]</scope>
    <source>
        <strain evidence="12">OUT-0055</strain>
        <tissue evidence="12">Blood</tissue>
    </source>
</reference>
<evidence type="ECO:0000256" key="10">
    <source>
        <dbReference type="SAM" id="MobiDB-lite"/>
    </source>
</evidence>
<evidence type="ECO:0000313" key="13">
    <source>
        <dbReference type="Proteomes" id="UP000518911"/>
    </source>
</evidence>
<keyword evidence="13" id="KW-1185">Reference proteome</keyword>
<dbReference type="FunFam" id="1.10.30.10:FF:000028">
    <property type="entry name" value="WD repeat and HMG-box DNA-binding protein 1"/>
    <property type="match status" value="1"/>
</dbReference>
<dbReference type="PROSITE" id="PS50118">
    <property type="entry name" value="HMG_BOX_2"/>
    <property type="match status" value="1"/>
</dbReference>
<keyword evidence="2" id="KW-0853">WD repeat</keyword>
<dbReference type="Gene3D" id="1.10.30.10">
    <property type="entry name" value="High mobility group box domain"/>
    <property type="match status" value="1"/>
</dbReference>
<evidence type="ECO:0000256" key="9">
    <source>
        <dbReference type="PROSITE-ProRule" id="PRU00267"/>
    </source>
</evidence>
<evidence type="ECO:0000259" key="11">
    <source>
        <dbReference type="PROSITE" id="PS50118"/>
    </source>
</evidence>
<dbReference type="SUPFAM" id="SSF47095">
    <property type="entry name" value="HMG-box"/>
    <property type="match status" value="1"/>
</dbReference>
<evidence type="ECO:0000256" key="1">
    <source>
        <dbReference type="ARBA" id="ARBA00004642"/>
    </source>
</evidence>
<dbReference type="EMBL" id="VZUJ01060019">
    <property type="protein sequence ID" value="NXV73807.1"/>
    <property type="molecule type" value="Genomic_DNA"/>
</dbReference>
<comment type="function">
    <text evidence="6">Core replisome component that acts as a replication initiation factor. Binds directly to the CMG complex and functions as a hub to recruit additional proteins to the replication fork.</text>
</comment>
<keyword evidence="3" id="KW-0677">Repeat</keyword>
<evidence type="ECO:0000313" key="12">
    <source>
        <dbReference type="EMBL" id="NXV73807.1"/>
    </source>
</evidence>
<evidence type="ECO:0000256" key="3">
    <source>
        <dbReference type="ARBA" id="ARBA00022737"/>
    </source>
</evidence>
<feature type="region of interest" description="Disordered" evidence="10">
    <location>
        <begin position="42"/>
        <end position="112"/>
    </location>
</feature>
<dbReference type="GO" id="GO:0005654">
    <property type="term" value="C:nucleoplasm"/>
    <property type="evidence" value="ECO:0007669"/>
    <property type="project" value="UniProtKB-SubCell"/>
</dbReference>